<dbReference type="RefSeq" id="WP_344666447.1">
    <property type="nucleotide sequence ID" value="NZ_BAAAQN010000016.1"/>
</dbReference>
<organism evidence="1 2">
    <name type="scientific">Catenulispora yoronensis</name>
    <dbReference type="NCBI Taxonomy" id="450799"/>
    <lineage>
        <taxon>Bacteria</taxon>
        <taxon>Bacillati</taxon>
        <taxon>Actinomycetota</taxon>
        <taxon>Actinomycetes</taxon>
        <taxon>Catenulisporales</taxon>
        <taxon>Catenulisporaceae</taxon>
        <taxon>Catenulispora</taxon>
    </lineage>
</organism>
<evidence type="ECO:0000313" key="1">
    <source>
        <dbReference type="EMBL" id="GAA2030376.1"/>
    </source>
</evidence>
<sequence length="133" mass="14004">MTPQPLAPPSTDVTAMNWDDVKLFATEIGTLLADLQQIAPDLRQQSHFMISPGTFYDANQLTANTTALGTSLQSATTWMLRLLGDIQTGLTNAVTSLSGVDSLQKENGASLLSQIQNINTDLSSGPGSAAPAK</sequence>
<gene>
    <name evidence="1" type="ORF">GCM10009839_32600</name>
</gene>
<reference evidence="2" key="1">
    <citation type="journal article" date="2019" name="Int. J. Syst. Evol. Microbiol.">
        <title>The Global Catalogue of Microorganisms (GCM) 10K type strain sequencing project: providing services to taxonomists for standard genome sequencing and annotation.</title>
        <authorList>
            <consortium name="The Broad Institute Genomics Platform"/>
            <consortium name="The Broad Institute Genome Sequencing Center for Infectious Disease"/>
            <person name="Wu L."/>
            <person name="Ma J."/>
        </authorList>
    </citation>
    <scope>NUCLEOTIDE SEQUENCE [LARGE SCALE GENOMIC DNA]</scope>
    <source>
        <strain evidence="2">JCM 16014</strain>
    </source>
</reference>
<protein>
    <submittedName>
        <fullName evidence="1">Uncharacterized protein</fullName>
    </submittedName>
</protein>
<proteinExistence type="predicted"/>
<evidence type="ECO:0000313" key="2">
    <source>
        <dbReference type="Proteomes" id="UP001500751"/>
    </source>
</evidence>
<dbReference type="Proteomes" id="UP001500751">
    <property type="component" value="Unassembled WGS sequence"/>
</dbReference>
<accession>A0ABP5FMZ3</accession>
<dbReference type="EMBL" id="BAAAQN010000016">
    <property type="protein sequence ID" value="GAA2030376.1"/>
    <property type="molecule type" value="Genomic_DNA"/>
</dbReference>
<comment type="caution">
    <text evidence="1">The sequence shown here is derived from an EMBL/GenBank/DDBJ whole genome shotgun (WGS) entry which is preliminary data.</text>
</comment>
<name>A0ABP5FMZ3_9ACTN</name>
<keyword evidence="2" id="KW-1185">Reference proteome</keyword>